<name>A0A0C9Y245_9AGAR</name>
<accession>A0A0C9Y245</accession>
<dbReference type="AlphaFoldDB" id="A0A0C9Y245"/>
<dbReference type="EMBL" id="KN838597">
    <property type="protein sequence ID" value="KIK02138.1"/>
    <property type="molecule type" value="Genomic_DNA"/>
</dbReference>
<reference evidence="1 2" key="1">
    <citation type="submission" date="2014-04" db="EMBL/GenBank/DDBJ databases">
        <authorList>
            <consortium name="DOE Joint Genome Institute"/>
            <person name="Kuo A."/>
            <person name="Kohler A."/>
            <person name="Nagy L.G."/>
            <person name="Floudas D."/>
            <person name="Copeland A."/>
            <person name="Barry K.W."/>
            <person name="Cichocki N."/>
            <person name="Veneault-Fourrey C."/>
            <person name="LaButti K."/>
            <person name="Lindquist E.A."/>
            <person name="Lipzen A."/>
            <person name="Lundell T."/>
            <person name="Morin E."/>
            <person name="Murat C."/>
            <person name="Sun H."/>
            <person name="Tunlid A."/>
            <person name="Henrissat B."/>
            <person name="Grigoriev I.V."/>
            <person name="Hibbett D.S."/>
            <person name="Martin F."/>
            <person name="Nordberg H.P."/>
            <person name="Cantor M.N."/>
            <person name="Hua S.X."/>
        </authorList>
    </citation>
    <scope>NUCLEOTIDE SEQUENCE [LARGE SCALE GENOMIC DNA]</scope>
    <source>
        <strain evidence="1 2">LaAM-08-1</strain>
    </source>
</reference>
<sequence>MGGGAGPLSLFMGAGGPPLEDVIQEARHVMEDSSTALALKWFESALDYNSAKAILDKGDAITETDVAPFLKTGSDVEM</sequence>
<reference evidence="2" key="2">
    <citation type="submission" date="2015-01" db="EMBL/GenBank/DDBJ databases">
        <title>Evolutionary Origins and Diversification of the Mycorrhizal Mutualists.</title>
        <authorList>
            <consortium name="DOE Joint Genome Institute"/>
            <consortium name="Mycorrhizal Genomics Consortium"/>
            <person name="Kohler A."/>
            <person name="Kuo A."/>
            <person name="Nagy L.G."/>
            <person name="Floudas D."/>
            <person name="Copeland A."/>
            <person name="Barry K.W."/>
            <person name="Cichocki N."/>
            <person name="Veneault-Fourrey C."/>
            <person name="LaButti K."/>
            <person name="Lindquist E.A."/>
            <person name="Lipzen A."/>
            <person name="Lundell T."/>
            <person name="Morin E."/>
            <person name="Murat C."/>
            <person name="Riley R."/>
            <person name="Ohm R."/>
            <person name="Sun H."/>
            <person name="Tunlid A."/>
            <person name="Henrissat B."/>
            <person name="Grigoriev I.V."/>
            <person name="Hibbett D.S."/>
            <person name="Martin F."/>
        </authorList>
    </citation>
    <scope>NUCLEOTIDE SEQUENCE [LARGE SCALE GENOMIC DNA]</scope>
    <source>
        <strain evidence="2">LaAM-08-1</strain>
    </source>
</reference>
<evidence type="ECO:0000313" key="2">
    <source>
        <dbReference type="Proteomes" id="UP000054477"/>
    </source>
</evidence>
<organism evidence="1 2">
    <name type="scientific">Laccaria amethystina LaAM-08-1</name>
    <dbReference type="NCBI Taxonomy" id="1095629"/>
    <lineage>
        <taxon>Eukaryota</taxon>
        <taxon>Fungi</taxon>
        <taxon>Dikarya</taxon>
        <taxon>Basidiomycota</taxon>
        <taxon>Agaricomycotina</taxon>
        <taxon>Agaricomycetes</taxon>
        <taxon>Agaricomycetidae</taxon>
        <taxon>Agaricales</taxon>
        <taxon>Agaricineae</taxon>
        <taxon>Hydnangiaceae</taxon>
        <taxon>Laccaria</taxon>
    </lineage>
</organism>
<protein>
    <submittedName>
        <fullName evidence="1">Uncharacterized protein</fullName>
    </submittedName>
</protein>
<gene>
    <name evidence="1" type="ORF">K443DRAFT_6419</name>
</gene>
<evidence type="ECO:0000313" key="1">
    <source>
        <dbReference type="EMBL" id="KIK02138.1"/>
    </source>
</evidence>
<dbReference type="HOGENOM" id="CLU_2622420_0_0_1"/>
<dbReference type="Proteomes" id="UP000054477">
    <property type="component" value="Unassembled WGS sequence"/>
</dbReference>
<keyword evidence="2" id="KW-1185">Reference proteome</keyword>
<proteinExistence type="predicted"/>